<dbReference type="EMBL" id="QNUL01000018">
    <property type="protein sequence ID" value="REA58816.1"/>
    <property type="molecule type" value="Genomic_DNA"/>
</dbReference>
<keyword evidence="8" id="KW-0408">Iron</keyword>
<sequence length="781" mass="86262">MKYIFTVLCMIVTLLAHAQQTGKSHVKGHIQTSDGKPGSFVTVQIKNGKSATVTDENGNYQLRNVPAGKHILVISIVGFQSTEYDIETTEESTLNVADISLREDAKTLQEITVKGNVNKFSQKETPYVSRLPLKNLENPQVYNVISKDLMEEQLITDYKQSLRNVPGAAVAHGGYSNGFTYSIIRGFWTGARMRNGLATQQFNGIDPVTVERTEAIKGPSGTLFGSSLISFGGLTNLVTKKPLDTFQGNVTFTTGSYNLVRLAADVNTPLNADKTLLLRVNTALHSEGSFMDWGFQKRFVLAPSLSYKVDDRLTLNFEAEILRSKMTLLPIQDFSGVSVKNISKLPIRYNQSINSDDPVNAGGSDLFYAQATYKFPGNWTSNTLFSYAAGHDDEFVALWTSWKNDSTINRSVETSAGGTTDLQFQQNFNGDFKIAGMRNRLVAGVDYYYSKNLSTGYVNAEFATQAPYDVININRLYSPVSLDKIRAIRSNLIHARESSKTETYSAYASNVLNISDRLLAMLSLRVDRYEYKGAAVMFSDYTGGYGQTALSPKFGLVYQPVKDQVSIFANYMNGFQNNGSARQPDGSITVLKPANGYQWETGVKLDVFNHKLSATVSYYNIDLTNAIRQDAGGFSRQDGKQRSKGIEADIIANPLPGLSIIAGFGMNDYKYLIADEGQVGITTGLPNDFVNFWMSYKAPAGALRGVGVGFGGNYVSEAYSDNQYGSLTIPAYTLFDATVFYDKPKWRLALKVNNLSNTKMWGLNNNPMNPRNFATSLSFKF</sequence>
<evidence type="ECO:0000256" key="5">
    <source>
        <dbReference type="ARBA" id="ARBA00022496"/>
    </source>
</evidence>
<dbReference type="GO" id="GO:0009279">
    <property type="term" value="C:cell outer membrane"/>
    <property type="evidence" value="ECO:0007669"/>
    <property type="project" value="UniProtKB-SubCell"/>
</dbReference>
<dbReference type="Gene3D" id="2.60.40.1120">
    <property type="entry name" value="Carboxypeptidase-like, regulatory domain"/>
    <property type="match status" value="1"/>
</dbReference>
<dbReference type="InterPro" id="IPR008969">
    <property type="entry name" value="CarboxyPept-like_regulatory"/>
</dbReference>
<evidence type="ECO:0000256" key="15">
    <source>
        <dbReference type="RuleBase" id="RU003357"/>
    </source>
</evidence>
<feature type="domain" description="TonB-dependent receptor plug" evidence="18">
    <location>
        <begin position="136"/>
        <end position="227"/>
    </location>
</feature>
<dbReference type="AlphaFoldDB" id="A0A3D8Y771"/>
<keyword evidence="3 14" id="KW-0813">Transport</keyword>
<evidence type="ECO:0000259" key="18">
    <source>
        <dbReference type="Pfam" id="PF07715"/>
    </source>
</evidence>
<dbReference type="InterPro" id="IPR010105">
    <property type="entry name" value="TonB_sidphr_rcpt"/>
</dbReference>
<keyword evidence="13 14" id="KW-0998">Cell outer membrane</keyword>
<evidence type="ECO:0000256" key="3">
    <source>
        <dbReference type="ARBA" id="ARBA00022448"/>
    </source>
</evidence>
<keyword evidence="5" id="KW-0410">Iron transport</keyword>
<dbReference type="PANTHER" id="PTHR32552:SF68">
    <property type="entry name" value="FERRICHROME OUTER MEMBRANE TRANSPORTER_PHAGE RECEPTOR"/>
    <property type="match status" value="1"/>
</dbReference>
<evidence type="ECO:0000313" key="20">
    <source>
        <dbReference type="Proteomes" id="UP000256373"/>
    </source>
</evidence>
<evidence type="ECO:0000256" key="10">
    <source>
        <dbReference type="ARBA" id="ARBA00023077"/>
    </source>
</evidence>
<dbReference type="InterPro" id="IPR037066">
    <property type="entry name" value="Plug_dom_sf"/>
</dbReference>
<dbReference type="GO" id="GO:0038023">
    <property type="term" value="F:signaling receptor activity"/>
    <property type="evidence" value="ECO:0007669"/>
    <property type="project" value="InterPro"/>
</dbReference>
<evidence type="ECO:0000256" key="1">
    <source>
        <dbReference type="ARBA" id="ARBA00004571"/>
    </source>
</evidence>
<dbReference type="Pfam" id="PF13715">
    <property type="entry name" value="CarbopepD_reg_2"/>
    <property type="match status" value="1"/>
</dbReference>
<dbReference type="CDD" id="cd01347">
    <property type="entry name" value="ligand_gated_channel"/>
    <property type="match status" value="1"/>
</dbReference>
<dbReference type="Proteomes" id="UP000256373">
    <property type="component" value="Unassembled WGS sequence"/>
</dbReference>
<dbReference type="GO" id="GO:0015344">
    <property type="term" value="F:siderophore uptake transmembrane transporter activity"/>
    <property type="evidence" value="ECO:0007669"/>
    <property type="project" value="TreeGrafter"/>
</dbReference>
<protein>
    <submittedName>
        <fullName evidence="19">TonB-dependent receptor</fullName>
    </submittedName>
</protein>
<dbReference type="InterPro" id="IPR012910">
    <property type="entry name" value="Plug_dom"/>
</dbReference>
<dbReference type="Gene3D" id="2.40.170.20">
    <property type="entry name" value="TonB-dependent receptor, beta-barrel domain"/>
    <property type="match status" value="1"/>
</dbReference>
<gene>
    <name evidence="19" type="ORF">DSL64_19285</name>
</gene>
<accession>A0A3D8Y771</accession>
<dbReference type="SUPFAM" id="SSF56935">
    <property type="entry name" value="Porins"/>
    <property type="match status" value="1"/>
</dbReference>
<dbReference type="Gene3D" id="2.170.130.10">
    <property type="entry name" value="TonB-dependent receptor, plug domain"/>
    <property type="match status" value="1"/>
</dbReference>
<evidence type="ECO:0000256" key="9">
    <source>
        <dbReference type="ARBA" id="ARBA00023065"/>
    </source>
</evidence>
<dbReference type="InterPro" id="IPR036942">
    <property type="entry name" value="Beta-barrel_TonB_sf"/>
</dbReference>
<comment type="caution">
    <text evidence="19">The sequence shown here is derived from an EMBL/GenBank/DDBJ whole genome shotgun (WGS) entry which is preliminary data.</text>
</comment>
<evidence type="ECO:0000256" key="2">
    <source>
        <dbReference type="ARBA" id="ARBA00009810"/>
    </source>
</evidence>
<evidence type="ECO:0000256" key="4">
    <source>
        <dbReference type="ARBA" id="ARBA00022452"/>
    </source>
</evidence>
<dbReference type="NCBIfam" id="TIGR01783">
    <property type="entry name" value="TonB-siderophor"/>
    <property type="match status" value="1"/>
</dbReference>
<evidence type="ECO:0000256" key="12">
    <source>
        <dbReference type="ARBA" id="ARBA00023170"/>
    </source>
</evidence>
<proteinExistence type="inferred from homology"/>
<dbReference type="GO" id="GO:0015891">
    <property type="term" value="P:siderophore transport"/>
    <property type="evidence" value="ECO:0007669"/>
    <property type="project" value="InterPro"/>
</dbReference>
<keyword evidence="7 16" id="KW-0732">Signal</keyword>
<keyword evidence="9" id="KW-0406">Ion transport</keyword>
<evidence type="ECO:0000256" key="11">
    <source>
        <dbReference type="ARBA" id="ARBA00023136"/>
    </source>
</evidence>
<keyword evidence="11 14" id="KW-0472">Membrane</keyword>
<feature type="domain" description="TonB-dependent receptor-like beta-barrel" evidence="17">
    <location>
        <begin position="350"/>
        <end position="755"/>
    </location>
</feature>
<evidence type="ECO:0000256" key="8">
    <source>
        <dbReference type="ARBA" id="ARBA00023004"/>
    </source>
</evidence>
<keyword evidence="12 19" id="KW-0675">Receptor</keyword>
<reference evidence="19 20" key="1">
    <citation type="submission" date="2018-07" db="EMBL/GenBank/DDBJ databases">
        <title>Dyadobacter roseus sp. nov., isolated from rose rhizosphere soil.</title>
        <authorList>
            <person name="Chen L."/>
        </authorList>
    </citation>
    <scope>NUCLEOTIDE SEQUENCE [LARGE SCALE GENOMIC DNA]</scope>
    <source>
        <strain evidence="19 20">RS19</strain>
    </source>
</reference>
<evidence type="ECO:0000256" key="7">
    <source>
        <dbReference type="ARBA" id="ARBA00022729"/>
    </source>
</evidence>
<keyword evidence="6 14" id="KW-0812">Transmembrane</keyword>
<dbReference type="Pfam" id="PF07715">
    <property type="entry name" value="Plug"/>
    <property type="match status" value="1"/>
</dbReference>
<comment type="subcellular location">
    <subcellularLocation>
        <location evidence="1 14">Cell outer membrane</location>
        <topology evidence="1 14">Multi-pass membrane protein</topology>
    </subcellularLocation>
</comment>
<keyword evidence="4 14" id="KW-1134">Transmembrane beta strand</keyword>
<evidence type="ECO:0000313" key="19">
    <source>
        <dbReference type="EMBL" id="REA58816.1"/>
    </source>
</evidence>
<dbReference type="InterPro" id="IPR039426">
    <property type="entry name" value="TonB-dep_rcpt-like"/>
</dbReference>
<name>A0A3D8Y771_9BACT</name>
<feature type="signal peptide" evidence="16">
    <location>
        <begin position="1"/>
        <end position="18"/>
    </location>
</feature>
<dbReference type="PROSITE" id="PS52016">
    <property type="entry name" value="TONB_DEPENDENT_REC_3"/>
    <property type="match status" value="1"/>
</dbReference>
<dbReference type="Pfam" id="PF00593">
    <property type="entry name" value="TonB_dep_Rec_b-barrel"/>
    <property type="match status" value="1"/>
</dbReference>
<keyword evidence="10 15" id="KW-0798">TonB box</keyword>
<dbReference type="SUPFAM" id="SSF49464">
    <property type="entry name" value="Carboxypeptidase regulatory domain-like"/>
    <property type="match status" value="1"/>
</dbReference>
<evidence type="ECO:0000256" key="13">
    <source>
        <dbReference type="ARBA" id="ARBA00023237"/>
    </source>
</evidence>
<dbReference type="PANTHER" id="PTHR32552">
    <property type="entry name" value="FERRICHROME IRON RECEPTOR-RELATED"/>
    <property type="match status" value="1"/>
</dbReference>
<evidence type="ECO:0000256" key="14">
    <source>
        <dbReference type="PROSITE-ProRule" id="PRU01360"/>
    </source>
</evidence>
<comment type="similarity">
    <text evidence="2 14 15">Belongs to the TonB-dependent receptor family.</text>
</comment>
<evidence type="ECO:0000256" key="16">
    <source>
        <dbReference type="SAM" id="SignalP"/>
    </source>
</evidence>
<dbReference type="InterPro" id="IPR000531">
    <property type="entry name" value="Beta-barrel_TonB"/>
</dbReference>
<evidence type="ECO:0000259" key="17">
    <source>
        <dbReference type="Pfam" id="PF00593"/>
    </source>
</evidence>
<evidence type="ECO:0000256" key="6">
    <source>
        <dbReference type="ARBA" id="ARBA00022692"/>
    </source>
</evidence>
<feature type="chain" id="PRO_5017801274" evidence="16">
    <location>
        <begin position="19"/>
        <end position="781"/>
    </location>
</feature>
<keyword evidence="20" id="KW-1185">Reference proteome</keyword>
<organism evidence="19 20">
    <name type="scientific">Dyadobacter luteus</name>
    <dbReference type="NCBI Taxonomy" id="2259619"/>
    <lineage>
        <taxon>Bacteria</taxon>
        <taxon>Pseudomonadati</taxon>
        <taxon>Bacteroidota</taxon>
        <taxon>Cytophagia</taxon>
        <taxon>Cytophagales</taxon>
        <taxon>Spirosomataceae</taxon>
        <taxon>Dyadobacter</taxon>
    </lineage>
</organism>